<proteinExistence type="inferred from homology"/>
<protein>
    <submittedName>
        <fullName evidence="5">Glycosyltransferase family 10</fullName>
    </submittedName>
</protein>
<gene>
    <name evidence="5" type="ORF">LKD45_02755</name>
</gene>
<dbReference type="Pfam" id="PF00852">
    <property type="entry name" value="Glyco_transf_10"/>
    <property type="match status" value="1"/>
</dbReference>
<dbReference type="EMBL" id="JAJEQF010000003">
    <property type="protein sequence ID" value="MCC2166630.1"/>
    <property type="molecule type" value="Genomic_DNA"/>
</dbReference>
<dbReference type="PANTHER" id="PTHR11929">
    <property type="entry name" value="ALPHA- 1,3 -FUCOSYLTRANSFERASE"/>
    <property type="match status" value="1"/>
</dbReference>
<comment type="caution">
    <text evidence="5">The sequence shown here is derived from an EMBL/GenBank/DDBJ whole genome shotgun (WGS) entry which is preliminary data.</text>
</comment>
<evidence type="ECO:0000256" key="2">
    <source>
        <dbReference type="ARBA" id="ARBA00022676"/>
    </source>
</evidence>
<keyword evidence="6" id="KW-1185">Reference proteome</keyword>
<dbReference type="Gene3D" id="3.40.50.11660">
    <property type="entry name" value="Glycosyl transferase family 10, C-terminal domain"/>
    <property type="match status" value="1"/>
</dbReference>
<keyword evidence="3" id="KW-0808">Transferase</keyword>
<feature type="domain" description="Fucosyltransferase C-terminal" evidence="4">
    <location>
        <begin position="168"/>
        <end position="290"/>
    </location>
</feature>
<sequence>MNIAIIPWNDIFLQDKIFGEVDPSINYDDRLTPLLKMKKEFERHGDHLHTVDLFEHLQDVDYFLFFERNDKWLKKLIDDRMEYKAIYCNAEPPIVNPMHDKKNVYKLLNYYPYIMTWNMDLIDDKRFFKKNIPYVFQLKFGEIPFEERKLLTSISGNKHSKHPDELYSERERVISVLEEKYPDDFEFYGSGWEKTSHKSYRGRVENKSETYHHYRFALAFENMKNVKGYVSEKILDCLVSGIVPIYAGADDIADYVPEDCFIPYNRFKNPEEMMGYLKKIDKKQYQEYLDAIQNFLNSDKTKVFDGEEYAKDVYYLIEHAKMNTFRVDGSHRFFLNFCIIKQKASEKIKKCIKNIRNH</sequence>
<accession>A0AAE3ATR6</accession>
<dbReference type="GO" id="GO:0016020">
    <property type="term" value="C:membrane"/>
    <property type="evidence" value="ECO:0007669"/>
    <property type="project" value="InterPro"/>
</dbReference>
<evidence type="ECO:0000256" key="1">
    <source>
        <dbReference type="ARBA" id="ARBA00008919"/>
    </source>
</evidence>
<name>A0AAE3ATR6_9FIRM</name>
<dbReference type="InterPro" id="IPR038577">
    <property type="entry name" value="GT10-like_C_sf"/>
</dbReference>
<evidence type="ECO:0000256" key="3">
    <source>
        <dbReference type="ARBA" id="ARBA00022679"/>
    </source>
</evidence>
<keyword evidence="2" id="KW-0328">Glycosyltransferase</keyword>
<dbReference type="Proteomes" id="UP001199355">
    <property type="component" value="Unassembled WGS sequence"/>
</dbReference>
<dbReference type="RefSeq" id="WP_308727704.1">
    <property type="nucleotide sequence ID" value="NZ_JAJEQF010000003.1"/>
</dbReference>
<evidence type="ECO:0000313" key="6">
    <source>
        <dbReference type="Proteomes" id="UP001199355"/>
    </source>
</evidence>
<organism evidence="5 6">
    <name type="scientific">Gallintestinimicrobium propionicum</name>
    <dbReference type="NCBI Taxonomy" id="2981770"/>
    <lineage>
        <taxon>Bacteria</taxon>
        <taxon>Bacillati</taxon>
        <taxon>Bacillota</taxon>
        <taxon>Clostridia</taxon>
        <taxon>Lachnospirales</taxon>
        <taxon>Lachnospiraceae</taxon>
        <taxon>Gallintestinimicrobium</taxon>
    </lineage>
</organism>
<dbReference type="PANTHER" id="PTHR11929:SF194">
    <property type="entry name" value="ALPHA-(1,3)-FUCOSYLTRANSFERASE 10"/>
    <property type="match status" value="1"/>
</dbReference>
<dbReference type="AlphaFoldDB" id="A0AAE3ATR6"/>
<dbReference type="InterPro" id="IPR055270">
    <property type="entry name" value="Glyco_tran_10_C"/>
</dbReference>
<dbReference type="InterPro" id="IPR001503">
    <property type="entry name" value="Glyco_trans_10"/>
</dbReference>
<evidence type="ECO:0000313" key="5">
    <source>
        <dbReference type="EMBL" id="MCC2166630.1"/>
    </source>
</evidence>
<comment type="similarity">
    <text evidence="1">Belongs to the glycosyltransferase 10 family.</text>
</comment>
<dbReference type="GO" id="GO:0046920">
    <property type="term" value="F:alpha-(1-&gt;3)-fucosyltransferase activity"/>
    <property type="evidence" value="ECO:0007669"/>
    <property type="project" value="TreeGrafter"/>
</dbReference>
<dbReference type="SUPFAM" id="SSF53756">
    <property type="entry name" value="UDP-Glycosyltransferase/glycogen phosphorylase"/>
    <property type="match status" value="1"/>
</dbReference>
<reference evidence="5 6" key="1">
    <citation type="submission" date="2021-10" db="EMBL/GenBank/DDBJ databases">
        <title>Anaerobic single-cell dispensing facilitates the cultivation of human gut bacteria.</title>
        <authorList>
            <person name="Afrizal A."/>
        </authorList>
    </citation>
    <scope>NUCLEOTIDE SEQUENCE [LARGE SCALE GENOMIC DNA]</scope>
    <source>
        <strain evidence="5 6">CLA-AA-H244</strain>
    </source>
</reference>
<evidence type="ECO:0000259" key="4">
    <source>
        <dbReference type="Pfam" id="PF00852"/>
    </source>
</evidence>